<evidence type="ECO:0000256" key="1">
    <source>
        <dbReference type="ARBA" id="ARBA00012726"/>
    </source>
</evidence>
<feature type="binding site" evidence="11">
    <location>
        <position position="165"/>
    </location>
    <ligand>
        <name>Mn(2+)</name>
        <dbReference type="ChEBI" id="CHEBI:29035"/>
        <label>2</label>
    </ligand>
</feature>
<comment type="catalytic activity">
    <reaction evidence="8">
        <text>a 3'-end 3'-phospho-ribonucleotide-RNA + a 5'-end dephospho-ribonucleoside-RNA + GTP = a ribonucleotidyl-ribonucleotide-RNA + GMP + diphosphate</text>
        <dbReference type="Rhea" id="RHEA:68076"/>
        <dbReference type="Rhea" id="RHEA-COMP:10463"/>
        <dbReference type="Rhea" id="RHEA-COMP:13936"/>
        <dbReference type="Rhea" id="RHEA-COMP:17355"/>
        <dbReference type="ChEBI" id="CHEBI:33019"/>
        <dbReference type="ChEBI" id="CHEBI:37565"/>
        <dbReference type="ChEBI" id="CHEBI:58115"/>
        <dbReference type="ChEBI" id="CHEBI:83062"/>
        <dbReference type="ChEBI" id="CHEBI:138284"/>
        <dbReference type="ChEBI" id="CHEBI:173118"/>
        <dbReference type="EC" id="6.5.1.8"/>
    </reaction>
</comment>
<dbReference type="GO" id="GO:0170057">
    <property type="term" value="F:RNA ligase (GTP) activity"/>
    <property type="evidence" value="ECO:0007669"/>
    <property type="project" value="UniProtKB-EC"/>
</dbReference>
<evidence type="ECO:0000313" key="12">
    <source>
        <dbReference type="EMBL" id="SHH50235.1"/>
    </source>
</evidence>
<feature type="binding site" evidence="11">
    <location>
        <position position="257"/>
    </location>
    <ligand>
        <name>Mn(2+)</name>
        <dbReference type="ChEBI" id="CHEBI:29035"/>
        <label>2</label>
    </ligand>
</feature>
<dbReference type="AlphaFoldDB" id="A0A1M5THD8"/>
<keyword evidence="7 11" id="KW-0464">Manganese</keyword>
<evidence type="ECO:0000256" key="9">
    <source>
        <dbReference type="PIRSR" id="PIRSR601233-1"/>
    </source>
</evidence>
<proteinExistence type="predicted"/>
<dbReference type="GO" id="GO:0006281">
    <property type="term" value="P:DNA repair"/>
    <property type="evidence" value="ECO:0007669"/>
    <property type="project" value="TreeGrafter"/>
</dbReference>
<dbReference type="GO" id="GO:0005525">
    <property type="term" value="F:GTP binding"/>
    <property type="evidence" value="ECO:0007669"/>
    <property type="project" value="UniProtKB-KW"/>
</dbReference>
<feature type="binding site" evidence="10">
    <location>
        <position position="386"/>
    </location>
    <ligand>
        <name>GMP</name>
        <dbReference type="ChEBI" id="CHEBI:58115"/>
    </ligand>
</feature>
<dbReference type="OrthoDB" id="9802323at2"/>
<evidence type="ECO:0000313" key="13">
    <source>
        <dbReference type="Proteomes" id="UP000184139"/>
    </source>
</evidence>
<evidence type="ECO:0000256" key="10">
    <source>
        <dbReference type="PIRSR" id="PIRSR601233-2"/>
    </source>
</evidence>
<evidence type="ECO:0000256" key="2">
    <source>
        <dbReference type="ARBA" id="ARBA00022598"/>
    </source>
</evidence>
<dbReference type="SUPFAM" id="SSF103365">
    <property type="entry name" value="Hypothetical protein PH1602"/>
    <property type="match status" value="1"/>
</dbReference>
<dbReference type="PANTHER" id="PTHR43749">
    <property type="entry name" value="RNA-SPLICING LIGASE RTCB"/>
    <property type="match status" value="1"/>
</dbReference>
<feature type="binding site" evidence="10">
    <location>
        <begin position="147"/>
        <end position="151"/>
    </location>
    <ligand>
        <name>GMP</name>
        <dbReference type="ChEBI" id="CHEBI:58115"/>
    </ligand>
</feature>
<evidence type="ECO:0000256" key="7">
    <source>
        <dbReference type="ARBA" id="ARBA00023211"/>
    </source>
</evidence>
<dbReference type="Proteomes" id="UP000184139">
    <property type="component" value="Unassembled WGS sequence"/>
</dbReference>
<dbReference type="GO" id="GO:0042245">
    <property type="term" value="P:RNA repair"/>
    <property type="evidence" value="ECO:0007669"/>
    <property type="project" value="UniProtKB-KW"/>
</dbReference>
<comment type="cofactor">
    <cofactor evidence="11">
        <name>Mn(2+)</name>
        <dbReference type="ChEBI" id="CHEBI:29035"/>
    </cofactor>
    <text evidence="11">Binds 2 manganese ions per subunit.</text>
</comment>
<feature type="binding site" evidence="11">
    <location>
        <position position="148"/>
    </location>
    <ligand>
        <name>Mn(2+)</name>
        <dbReference type="ChEBI" id="CHEBI:29035"/>
        <label>1</label>
    </ligand>
</feature>
<dbReference type="STRING" id="1121409.SAMN02745124_00725"/>
<protein>
    <recommendedName>
        <fullName evidence="1">3'-phosphate/5'-hydroxy nucleic acid ligase</fullName>
        <ecNumber evidence="1">6.5.1.8</ecNumber>
    </recommendedName>
</protein>
<dbReference type="Pfam" id="PF01139">
    <property type="entry name" value="RtcB"/>
    <property type="match status" value="2"/>
</dbReference>
<dbReference type="InterPro" id="IPR052915">
    <property type="entry name" value="RtcB-like"/>
</dbReference>
<dbReference type="GO" id="GO:0030145">
    <property type="term" value="F:manganese ion binding"/>
    <property type="evidence" value="ECO:0007669"/>
    <property type="project" value="TreeGrafter"/>
</dbReference>
<keyword evidence="13" id="KW-1185">Reference proteome</keyword>
<dbReference type="InterPro" id="IPR001233">
    <property type="entry name" value="RtcB"/>
</dbReference>
<feature type="binding site" evidence="11">
    <location>
        <position position="72"/>
    </location>
    <ligand>
        <name>Mn(2+)</name>
        <dbReference type="ChEBI" id="CHEBI:29035"/>
        <label>1</label>
    </ligand>
</feature>
<evidence type="ECO:0000256" key="5">
    <source>
        <dbReference type="ARBA" id="ARBA00022800"/>
    </source>
</evidence>
<keyword evidence="3 11" id="KW-0479">Metal-binding</keyword>
<evidence type="ECO:0000256" key="4">
    <source>
        <dbReference type="ARBA" id="ARBA00022741"/>
    </source>
</evidence>
<keyword evidence="2 12" id="KW-0436">Ligase</keyword>
<evidence type="ECO:0000256" key="3">
    <source>
        <dbReference type="ARBA" id="ARBA00022723"/>
    </source>
</evidence>
<evidence type="ECO:0000256" key="6">
    <source>
        <dbReference type="ARBA" id="ARBA00023134"/>
    </source>
</evidence>
<feature type="binding site" evidence="10">
    <location>
        <position position="296"/>
    </location>
    <ligand>
        <name>GMP</name>
        <dbReference type="ChEBI" id="CHEBI:58115"/>
    </ligand>
</feature>
<feature type="binding site" evidence="10">
    <location>
        <begin position="313"/>
        <end position="316"/>
    </location>
    <ligand>
        <name>GMP</name>
        <dbReference type="ChEBI" id="CHEBI:58115"/>
    </ligand>
</feature>
<dbReference type="PANTHER" id="PTHR43749:SF2">
    <property type="entry name" value="RNA-SPLICING LIGASE RTCB"/>
    <property type="match status" value="1"/>
</dbReference>
<dbReference type="GO" id="GO:0006396">
    <property type="term" value="P:RNA processing"/>
    <property type="evidence" value="ECO:0007669"/>
    <property type="project" value="InterPro"/>
</dbReference>
<dbReference type="InterPro" id="IPR036025">
    <property type="entry name" value="RtcB-like_sf"/>
</dbReference>
<organism evidence="12 13">
    <name type="scientific">Desulfofustis glycolicus DSM 9705</name>
    <dbReference type="NCBI Taxonomy" id="1121409"/>
    <lineage>
        <taxon>Bacteria</taxon>
        <taxon>Pseudomonadati</taxon>
        <taxon>Thermodesulfobacteriota</taxon>
        <taxon>Desulfobulbia</taxon>
        <taxon>Desulfobulbales</taxon>
        <taxon>Desulfocapsaceae</taxon>
        <taxon>Desulfofustis</taxon>
    </lineage>
</organism>
<dbReference type="EMBL" id="FQXS01000003">
    <property type="protein sequence ID" value="SHH50235.1"/>
    <property type="molecule type" value="Genomic_DNA"/>
</dbReference>
<dbReference type="GO" id="GO:0003909">
    <property type="term" value="F:DNA ligase activity"/>
    <property type="evidence" value="ECO:0007669"/>
    <property type="project" value="TreeGrafter"/>
</dbReference>
<dbReference type="EC" id="6.5.1.8" evidence="1"/>
<feature type="binding site" evidence="10">
    <location>
        <begin position="257"/>
        <end position="258"/>
    </location>
    <ligand>
        <name>GMP</name>
        <dbReference type="ChEBI" id="CHEBI:58115"/>
    </ligand>
</feature>
<feature type="active site" description="GMP-histidine intermediate" evidence="9">
    <location>
        <position position="313"/>
    </location>
</feature>
<accession>A0A1M5THD8</accession>
<keyword evidence="5" id="KW-0692">RNA repair</keyword>
<evidence type="ECO:0000256" key="11">
    <source>
        <dbReference type="PIRSR" id="PIRSR601233-3"/>
    </source>
</evidence>
<name>A0A1M5THD8_9BACT</name>
<reference evidence="12 13" key="1">
    <citation type="submission" date="2016-11" db="EMBL/GenBank/DDBJ databases">
        <authorList>
            <person name="Jaros S."/>
            <person name="Januszkiewicz K."/>
            <person name="Wedrychowicz H."/>
        </authorList>
    </citation>
    <scope>NUCLEOTIDE SEQUENCE [LARGE SCALE GENOMIC DNA]</scope>
    <source>
        <strain evidence="12 13">DSM 9705</strain>
    </source>
</reference>
<sequence length="387" mass="42368">MKQTITSEAIPIKLWLDDLAGEALKQARNLANLPFAVHHIAVMPDAHVGYGMPIGAILAADGIVVPNAVGVDIGCGMSAIKTSLSSIEIENLKQVLQSIRTAVPLGFKHHRQPQPLDTMPPLEGSLTIVEQEYEAARTQIGTLGGGNHFIEIQRGRDRAIWFMVHSGSRNIGFRVAGHYNKLAVSLSKRWQSTVPASWQLAGLPLDSKEGQNYFREMSYCVDFARANRSAICRRVRQALLDEVSAAITFAEPVDIAHNYAAIEQHFGKRVIVHRKGATRATTGEKGIIPGSQGSNSYLVRGMGNPESFTSCSHGAGRKMGRKQAQKNLDLDHERRRLEAQGIVHAIRGRRDLEEAAGAYKDIERVIANQQDLVEVIDILTPLAVIKG</sequence>
<dbReference type="Gene3D" id="3.90.1860.10">
    <property type="entry name" value="tRNA-splicing ligase RtcB"/>
    <property type="match status" value="1"/>
</dbReference>
<evidence type="ECO:0000256" key="8">
    <source>
        <dbReference type="ARBA" id="ARBA00047746"/>
    </source>
</evidence>
<gene>
    <name evidence="12" type="ORF">SAMN02745124_00725</name>
</gene>
<keyword evidence="4 10" id="KW-0547">Nucleotide-binding</keyword>
<dbReference type="RefSeq" id="WP_073373465.1">
    <property type="nucleotide sequence ID" value="NZ_FQXS01000003.1"/>
</dbReference>
<keyword evidence="6 10" id="KW-0342">GTP-binding</keyword>